<keyword evidence="6" id="KW-1185">Reference proteome</keyword>
<feature type="domain" description="Nephrocystin 3-like N-terminal" evidence="4">
    <location>
        <begin position="8"/>
        <end position="172"/>
    </location>
</feature>
<dbReference type="PANTHER" id="PTHR19848:SF8">
    <property type="entry name" value="F-BOX AND WD REPEAT DOMAIN CONTAINING 7"/>
    <property type="match status" value="1"/>
</dbReference>
<evidence type="ECO:0000313" key="5">
    <source>
        <dbReference type="EMBL" id="KZS89491.1"/>
    </source>
</evidence>
<dbReference type="PROSITE" id="PS50294">
    <property type="entry name" value="WD_REPEATS_REGION"/>
    <property type="match status" value="3"/>
</dbReference>
<feature type="repeat" description="WD" evidence="3">
    <location>
        <begin position="601"/>
        <end position="642"/>
    </location>
</feature>
<dbReference type="InterPro" id="IPR019775">
    <property type="entry name" value="WD40_repeat_CS"/>
</dbReference>
<dbReference type="Proteomes" id="UP000076722">
    <property type="component" value="Unassembled WGS sequence"/>
</dbReference>
<feature type="non-terminal residue" evidence="5">
    <location>
        <position position="1"/>
    </location>
</feature>
<dbReference type="Gene3D" id="2.130.10.10">
    <property type="entry name" value="YVTN repeat-like/Quinoprotein amine dehydrogenase"/>
    <property type="match status" value="2"/>
</dbReference>
<dbReference type="InterPro" id="IPR001680">
    <property type="entry name" value="WD40_rpt"/>
</dbReference>
<evidence type="ECO:0000256" key="3">
    <source>
        <dbReference type="PROSITE-ProRule" id="PRU00221"/>
    </source>
</evidence>
<dbReference type="SUPFAM" id="SSF50978">
    <property type="entry name" value="WD40 repeat-like"/>
    <property type="match status" value="1"/>
</dbReference>
<dbReference type="InterPro" id="IPR015943">
    <property type="entry name" value="WD40/YVTN_repeat-like_dom_sf"/>
</dbReference>
<gene>
    <name evidence="5" type="ORF">SISNIDRAFT_398115</name>
</gene>
<feature type="non-terminal residue" evidence="5">
    <location>
        <position position="680"/>
    </location>
</feature>
<dbReference type="PROSITE" id="PS50082">
    <property type="entry name" value="WD_REPEATS_2"/>
    <property type="match status" value="3"/>
</dbReference>
<organism evidence="5 6">
    <name type="scientific">Sistotremastrum niveocremeum HHB9708</name>
    <dbReference type="NCBI Taxonomy" id="1314777"/>
    <lineage>
        <taxon>Eukaryota</taxon>
        <taxon>Fungi</taxon>
        <taxon>Dikarya</taxon>
        <taxon>Basidiomycota</taxon>
        <taxon>Agaricomycotina</taxon>
        <taxon>Agaricomycetes</taxon>
        <taxon>Sistotremastrales</taxon>
        <taxon>Sistotremastraceae</taxon>
        <taxon>Sertulicium</taxon>
        <taxon>Sertulicium niveocremeum</taxon>
    </lineage>
</organism>
<feature type="repeat" description="WD" evidence="3">
    <location>
        <begin position="643"/>
        <end position="680"/>
    </location>
</feature>
<reference evidence="5 6" key="1">
    <citation type="journal article" date="2016" name="Mol. Biol. Evol.">
        <title>Comparative Genomics of Early-Diverging Mushroom-Forming Fungi Provides Insights into the Origins of Lignocellulose Decay Capabilities.</title>
        <authorList>
            <person name="Nagy L.G."/>
            <person name="Riley R."/>
            <person name="Tritt A."/>
            <person name="Adam C."/>
            <person name="Daum C."/>
            <person name="Floudas D."/>
            <person name="Sun H."/>
            <person name="Yadav J.S."/>
            <person name="Pangilinan J."/>
            <person name="Larsson K.H."/>
            <person name="Matsuura K."/>
            <person name="Barry K."/>
            <person name="Labutti K."/>
            <person name="Kuo R."/>
            <person name="Ohm R.A."/>
            <person name="Bhattacharya S.S."/>
            <person name="Shirouzu T."/>
            <person name="Yoshinaga Y."/>
            <person name="Martin F.M."/>
            <person name="Grigoriev I.V."/>
            <person name="Hibbett D.S."/>
        </authorList>
    </citation>
    <scope>NUCLEOTIDE SEQUENCE [LARGE SCALE GENOMIC DNA]</scope>
    <source>
        <strain evidence="5 6">HHB9708</strain>
    </source>
</reference>
<keyword evidence="2" id="KW-0677">Repeat</keyword>
<dbReference type="CDD" id="cd00200">
    <property type="entry name" value="WD40"/>
    <property type="match status" value="1"/>
</dbReference>
<protein>
    <recommendedName>
        <fullName evidence="4">Nephrocystin 3-like N-terminal domain-containing protein</fullName>
    </recommendedName>
</protein>
<evidence type="ECO:0000256" key="2">
    <source>
        <dbReference type="ARBA" id="ARBA00022737"/>
    </source>
</evidence>
<dbReference type="AlphaFoldDB" id="A0A164QAU7"/>
<evidence type="ECO:0000256" key="1">
    <source>
        <dbReference type="ARBA" id="ARBA00022574"/>
    </source>
</evidence>
<dbReference type="InterPro" id="IPR020472">
    <property type="entry name" value="WD40_PAC1"/>
</dbReference>
<dbReference type="PANTHER" id="PTHR19848">
    <property type="entry name" value="WD40 REPEAT PROTEIN"/>
    <property type="match status" value="1"/>
</dbReference>
<dbReference type="Pfam" id="PF24883">
    <property type="entry name" value="NPHP3_N"/>
    <property type="match status" value="1"/>
</dbReference>
<dbReference type="PRINTS" id="PR00320">
    <property type="entry name" value="GPROTEINBRPT"/>
</dbReference>
<feature type="repeat" description="WD" evidence="3">
    <location>
        <begin position="559"/>
        <end position="600"/>
    </location>
</feature>
<name>A0A164QAU7_9AGAM</name>
<evidence type="ECO:0000313" key="6">
    <source>
        <dbReference type="Proteomes" id="UP000076722"/>
    </source>
</evidence>
<dbReference type="OrthoDB" id="3027122at2759"/>
<dbReference type="STRING" id="1314777.A0A164QAU7"/>
<dbReference type="SMART" id="SM00320">
    <property type="entry name" value="WD40"/>
    <property type="match status" value="3"/>
</dbReference>
<dbReference type="Gene3D" id="3.40.50.300">
    <property type="entry name" value="P-loop containing nucleotide triphosphate hydrolases"/>
    <property type="match status" value="1"/>
</dbReference>
<dbReference type="InterPro" id="IPR027417">
    <property type="entry name" value="P-loop_NTPase"/>
</dbReference>
<dbReference type="InterPro" id="IPR056884">
    <property type="entry name" value="NPHP3-like_N"/>
</dbReference>
<dbReference type="InterPro" id="IPR036322">
    <property type="entry name" value="WD40_repeat_dom_sf"/>
</dbReference>
<evidence type="ECO:0000259" key="4">
    <source>
        <dbReference type="Pfam" id="PF24883"/>
    </source>
</evidence>
<dbReference type="PROSITE" id="PS00678">
    <property type="entry name" value="WD_REPEATS_1"/>
    <property type="match status" value="3"/>
</dbReference>
<dbReference type="SUPFAM" id="SSF52540">
    <property type="entry name" value="P-loop containing nucleoside triphosphate hydrolases"/>
    <property type="match status" value="1"/>
</dbReference>
<accession>A0A164QAU7</accession>
<proteinExistence type="predicted"/>
<sequence>CTPNTRKAILEELMSWSRDTNPSRPKIYWLNGMAGTGKTTIAYTFCQRLKEQDMLAGSFFCSRAIDECKQVNRIVPTIVYAIANNKHLSLLMPIVDALESDPDLADMADLQKQFKALMLTPLQSVTQSQPTVPIIVVDALDECSDSRRVHTLLATIFHHASILPFKLFITSRPETELVGYRRDQLHHLYFLHDVGQKIILDDITLYLDTELRQDPQLRPSLHASSKDIDILAQRAKNLFIYAATAVKYVKDPKANLPRRRLRQLVDTGVHVPGKSSTAPLDALYTQILKDRYDGLDNDERGVMTAILRAVVSVLVPLTAESLAYLINQDEDEVWDQLQSLRSVVSIPDSGRDAKISPLHASFPDFITSSARSCDLFLDPPTSHLCLASQCLKVINNSWENSLGHVSLKSSQSESLDIDERLQYACLYWASHIASCHKDQDFQDLWSLLDAFLDRHVLHWVECLQHLDQLKVAVDSLYSIERFLSNSNPELLSKIIDARRFIVESFQVIDSHPVELYRSTLLWLPKTSPMRTTYFTPIQHLCPKVIKGCRKMWDACEKVMQGHTNHVNSVAYSPDGTHVVSGSDDKTVRIWDAATGAEVHKMEGHTSSVYSVAFSPNGTHVVSGSYDKTVRIWDAATGAEVHQMKGHTSDVRSVAFSPDGTHVVSGSDDKTVRLWDAATGQ</sequence>
<dbReference type="Pfam" id="PF00400">
    <property type="entry name" value="WD40"/>
    <property type="match status" value="3"/>
</dbReference>
<dbReference type="EMBL" id="KV419427">
    <property type="protein sequence ID" value="KZS89491.1"/>
    <property type="molecule type" value="Genomic_DNA"/>
</dbReference>
<keyword evidence="1 3" id="KW-0853">WD repeat</keyword>